<dbReference type="PANTHER" id="PTHR37422:SF13">
    <property type="entry name" value="LIPOPOLYSACCHARIDE BIOSYNTHESIS PROTEIN PA4999-RELATED"/>
    <property type="match status" value="1"/>
</dbReference>
<dbReference type="EMBL" id="PISE01000020">
    <property type="protein sequence ID" value="PKG23714.1"/>
    <property type="molecule type" value="Genomic_DNA"/>
</dbReference>
<feature type="transmembrane region" description="Helical" evidence="5">
    <location>
        <begin position="97"/>
        <end position="120"/>
    </location>
</feature>
<keyword evidence="3 5" id="KW-1133">Transmembrane helix</keyword>
<evidence type="ECO:0000256" key="2">
    <source>
        <dbReference type="ARBA" id="ARBA00022692"/>
    </source>
</evidence>
<feature type="transmembrane region" description="Helical" evidence="5">
    <location>
        <begin position="67"/>
        <end position="85"/>
    </location>
</feature>
<dbReference type="GO" id="GO:0016020">
    <property type="term" value="C:membrane"/>
    <property type="evidence" value="ECO:0007669"/>
    <property type="project" value="UniProtKB-SubCell"/>
</dbReference>
<feature type="transmembrane region" description="Helical" evidence="5">
    <location>
        <begin position="376"/>
        <end position="392"/>
    </location>
</feature>
<name>A0A2N0Z2I8_9BACI</name>
<evidence type="ECO:0000259" key="6">
    <source>
        <dbReference type="Pfam" id="PF04932"/>
    </source>
</evidence>
<keyword evidence="2 5" id="KW-0812">Transmembrane</keyword>
<comment type="caution">
    <text evidence="7">The sequence shown here is derived from an EMBL/GenBank/DDBJ whole genome shotgun (WGS) entry which is preliminary data.</text>
</comment>
<dbReference type="InterPro" id="IPR007016">
    <property type="entry name" value="O-antigen_ligase-rel_domated"/>
</dbReference>
<proteinExistence type="predicted"/>
<evidence type="ECO:0000256" key="5">
    <source>
        <dbReference type="SAM" id="Phobius"/>
    </source>
</evidence>
<keyword evidence="4 5" id="KW-0472">Membrane</keyword>
<evidence type="ECO:0000256" key="1">
    <source>
        <dbReference type="ARBA" id="ARBA00004141"/>
    </source>
</evidence>
<comment type="subcellular location">
    <subcellularLocation>
        <location evidence="1">Membrane</location>
        <topology evidence="1">Multi-pass membrane protein</topology>
    </subcellularLocation>
</comment>
<dbReference type="Pfam" id="PF04932">
    <property type="entry name" value="Wzy_C"/>
    <property type="match status" value="1"/>
</dbReference>
<gene>
    <name evidence="7" type="ORF">CWS01_10245</name>
</gene>
<dbReference type="Proteomes" id="UP000233375">
    <property type="component" value="Unassembled WGS sequence"/>
</dbReference>
<feature type="transmembrane region" description="Helical" evidence="5">
    <location>
        <begin position="161"/>
        <end position="178"/>
    </location>
</feature>
<organism evidence="7 8">
    <name type="scientific">Niallia nealsonii</name>
    <dbReference type="NCBI Taxonomy" id="115979"/>
    <lineage>
        <taxon>Bacteria</taxon>
        <taxon>Bacillati</taxon>
        <taxon>Bacillota</taxon>
        <taxon>Bacilli</taxon>
        <taxon>Bacillales</taxon>
        <taxon>Bacillaceae</taxon>
        <taxon>Niallia</taxon>
    </lineage>
</organism>
<evidence type="ECO:0000256" key="3">
    <source>
        <dbReference type="ARBA" id="ARBA00022989"/>
    </source>
</evidence>
<feature type="transmembrane region" description="Helical" evidence="5">
    <location>
        <begin position="15"/>
        <end position="35"/>
    </location>
</feature>
<dbReference type="AlphaFoldDB" id="A0A2N0Z2I8"/>
<dbReference type="OrthoDB" id="9178790at2"/>
<feature type="transmembrane region" description="Helical" evidence="5">
    <location>
        <begin position="132"/>
        <end position="149"/>
    </location>
</feature>
<protein>
    <recommendedName>
        <fullName evidence="6">O-antigen ligase-related domain-containing protein</fullName>
    </recommendedName>
</protein>
<feature type="transmembrane region" description="Helical" evidence="5">
    <location>
        <begin position="308"/>
        <end position="329"/>
    </location>
</feature>
<evidence type="ECO:0000256" key="4">
    <source>
        <dbReference type="ARBA" id="ARBA00023136"/>
    </source>
</evidence>
<accession>A0A2N0Z2I8</accession>
<dbReference type="InterPro" id="IPR051533">
    <property type="entry name" value="WaaL-like"/>
</dbReference>
<evidence type="ECO:0000313" key="8">
    <source>
        <dbReference type="Proteomes" id="UP000233375"/>
    </source>
</evidence>
<sequence>MINFLFFLKPIFDMLWQYKVLDLLLICLLFLFLLQRMHNIKLNITSFIMLTFSLFILRSFFAKVDYSTLSILLKIGSALLIFFAAQFNKTPNKTTKLIESSYIIPVITIILLALFGKGYVLWGNALTFVGPYFYKTDLAIAIVLSIIFFRNTLFHAQSKILKFLVGIYIFGLAPFLILEANSRMFLIILGIFYIMIIIELTKYTRRKLNKSLTRILIGLSVVGLISGYSIYDNYFKPDDALEIKLSTQDIFSLSNTQGRSGIWEAEITHFKEAEHPFFVLFGFYIDKDVEFNTYSANGFDAHNSYLKVLINFGVFGLCTYLLFLVLIYIRLSKLIKENVSDKEKYNHLMTIQMVFIFFLISGLTQSNLVYTQSSWYAFYFMGLLFNPYLFNLKNKVNTITTKSAGL</sequence>
<dbReference type="PANTHER" id="PTHR37422">
    <property type="entry name" value="TEICHURONIC ACID BIOSYNTHESIS PROTEIN TUAE"/>
    <property type="match status" value="1"/>
</dbReference>
<feature type="transmembrane region" description="Helical" evidence="5">
    <location>
        <begin position="184"/>
        <end position="200"/>
    </location>
</feature>
<dbReference type="RefSeq" id="WP_101177105.1">
    <property type="nucleotide sequence ID" value="NZ_PISE01000020.1"/>
</dbReference>
<feature type="transmembrane region" description="Helical" evidence="5">
    <location>
        <begin position="212"/>
        <end position="231"/>
    </location>
</feature>
<evidence type="ECO:0000313" key="7">
    <source>
        <dbReference type="EMBL" id="PKG23714.1"/>
    </source>
</evidence>
<feature type="transmembrane region" description="Helical" evidence="5">
    <location>
        <begin position="42"/>
        <end position="61"/>
    </location>
</feature>
<feature type="domain" description="O-antigen ligase-related" evidence="6">
    <location>
        <begin position="171"/>
        <end position="320"/>
    </location>
</feature>
<keyword evidence="8" id="KW-1185">Reference proteome</keyword>
<reference evidence="7 8" key="1">
    <citation type="journal article" date="2003" name="Int. J. Syst. Evol. Microbiol.">
        <title>Bacillus nealsonii sp. nov., isolated from a spacecraft-assembly facility, whose spores are gamma-radiation resistant.</title>
        <authorList>
            <person name="Venkateswaran K."/>
            <person name="Kempf M."/>
            <person name="Chen F."/>
            <person name="Satomi M."/>
            <person name="Nicholson W."/>
            <person name="Kern R."/>
        </authorList>
    </citation>
    <scope>NUCLEOTIDE SEQUENCE [LARGE SCALE GENOMIC DNA]</scope>
    <source>
        <strain evidence="7 8">FO-92</strain>
    </source>
</reference>
<feature type="transmembrane region" description="Helical" evidence="5">
    <location>
        <begin position="350"/>
        <end position="370"/>
    </location>
</feature>